<sequence>MEQSFPLSTGLGSSVLIINSEQFQLLILGTLLHRLIFELSARWRLLTTCFKMGPLKRKEKRRVWPLLWELWP</sequence>
<evidence type="ECO:0000313" key="2">
    <source>
        <dbReference type="Proteomes" id="UP001465755"/>
    </source>
</evidence>
<dbReference type="Proteomes" id="UP001465755">
    <property type="component" value="Unassembled WGS sequence"/>
</dbReference>
<name>A0AAW1PK38_9CHLO</name>
<keyword evidence="2" id="KW-1185">Reference proteome</keyword>
<dbReference type="AlphaFoldDB" id="A0AAW1PK38"/>
<organism evidence="1 2">
    <name type="scientific">Symbiochloris irregularis</name>
    <dbReference type="NCBI Taxonomy" id="706552"/>
    <lineage>
        <taxon>Eukaryota</taxon>
        <taxon>Viridiplantae</taxon>
        <taxon>Chlorophyta</taxon>
        <taxon>core chlorophytes</taxon>
        <taxon>Trebouxiophyceae</taxon>
        <taxon>Trebouxiales</taxon>
        <taxon>Trebouxiaceae</taxon>
        <taxon>Symbiochloris</taxon>
    </lineage>
</organism>
<accession>A0AAW1PK38</accession>
<reference evidence="1 2" key="1">
    <citation type="journal article" date="2024" name="Nat. Commun.">
        <title>Phylogenomics reveals the evolutionary origins of lichenization in chlorophyte algae.</title>
        <authorList>
            <person name="Puginier C."/>
            <person name="Libourel C."/>
            <person name="Otte J."/>
            <person name="Skaloud P."/>
            <person name="Haon M."/>
            <person name="Grisel S."/>
            <person name="Petersen M."/>
            <person name="Berrin J.G."/>
            <person name="Delaux P.M."/>
            <person name="Dal Grande F."/>
            <person name="Keller J."/>
        </authorList>
    </citation>
    <scope>NUCLEOTIDE SEQUENCE [LARGE SCALE GENOMIC DNA]</scope>
    <source>
        <strain evidence="1 2">SAG 2036</strain>
    </source>
</reference>
<protein>
    <submittedName>
        <fullName evidence="1">Uncharacterized protein</fullName>
    </submittedName>
</protein>
<proteinExistence type="predicted"/>
<evidence type="ECO:0000313" key="1">
    <source>
        <dbReference type="EMBL" id="KAK9809826.1"/>
    </source>
</evidence>
<gene>
    <name evidence="1" type="ORF">WJX73_010642</name>
</gene>
<dbReference type="EMBL" id="JALJOQ010000016">
    <property type="protein sequence ID" value="KAK9809826.1"/>
    <property type="molecule type" value="Genomic_DNA"/>
</dbReference>
<comment type="caution">
    <text evidence="1">The sequence shown here is derived from an EMBL/GenBank/DDBJ whole genome shotgun (WGS) entry which is preliminary data.</text>
</comment>